<dbReference type="GO" id="GO:0005506">
    <property type="term" value="F:iron ion binding"/>
    <property type="evidence" value="ECO:0007669"/>
    <property type="project" value="UniProtKB-ARBA"/>
</dbReference>
<dbReference type="PANTHER" id="PTHR20883:SF48">
    <property type="entry name" value="ECTOINE DIOXYGENASE"/>
    <property type="match status" value="1"/>
</dbReference>
<dbReference type="AlphaFoldDB" id="A0A6B1DDN8"/>
<reference evidence="1" key="1">
    <citation type="submission" date="2019-09" db="EMBL/GenBank/DDBJ databases">
        <title>Characterisation of the sponge microbiome using genome-centric metagenomics.</title>
        <authorList>
            <person name="Engelberts J.P."/>
            <person name="Robbins S.J."/>
            <person name="De Goeij J.M."/>
            <person name="Aranda M."/>
            <person name="Bell S.C."/>
            <person name="Webster N.S."/>
        </authorList>
    </citation>
    <scope>NUCLEOTIDE SEQUENCE</scope>
    <source>
        <strain evidence="1">SB0661_bin_32</strain>
    </source>
</reference>
<proteinExistence type="predicted"/>
<keyword evidence="1" id="KW-0560">Oxidoreductase</keyword>
<organism evidence="1">
    <name type="scientific">Caldilineaceae bacterium SB0661_bin_32</name>
    <dbReference type="NCBI Taxonomy" id="2605255"/>
    <lineage>
        <taxon>Bacteria</taxon>
        <taxon>Bacillati</taxon>
        <taxon>Chloroflexota</taxon>
        <taxon>Caldilineae</taxon>
        <taxon>Caldilineales</taxon>
        <taxon>Caldilineaceae</taxon>
    </lineage>
</organism>
<gene>
    <name evidence="1" type="ORF">F4X14_21330</name>
</gene>
<dbReference type="SUPFAM" id="SSF51197">
    <property type="entry name" value="Clavaminate synthase-like"/>
    <property type="match status" value="1"/>
</dbReference>
<name>A0A6B1DDN8_9CHLR</name>
<dbReference type="EMBL" id="VXMH01000119">
    <property type="protein sequence ID" value="MYC97503.1"/>
    <property type="molecule type" value="Genomic_DNA"/>
</dbReference>
<sequence length="435" mass="48117">MSFFGQQVRPWCVALYSATQYLSADFILLFSASHGTPAALKELGTRSVFKKGNITMGTVSKAEDTSSLEAYVREGKRKAFELGNRGPIQFNDDGTLDQAITDAFWRCGFYVLEGALNAEELSDLRADMDNALERAPFTKDATVDAQGRPAIGSELERPSFRFAKPLSDPYGGTNVTGGRYEAKMSEPAPPVDAPDYVINSIGSPLQIMDSCLRLYGHPQLLAIAASINGPDFTPFTESVIVKRAGLGPSVAWHHDGTTHWDSPDLDEGTHGFNFMAQLYGSTAENGVWLLPGSHKLGKLDIKSMVEENGSDRLPGAVPMVCEPGDVCMSNRQALHASFANTSPDRRITINFGFHRRRSVLNVRTVHGGQEVVYDEERVRERSRVIALAIDARHQRFPHEQRYVYQPLEGEEEANRWSDDTRASILKNYNLKDLGL</sequence>
<accession>A0A6B1DDN8</accession>
<dbReference type="Pfam" id="PF05721">
    <property type="entry name" value="PhyH"/>
    <property type="match status" value="1"/>
</dbReference>
<comment type="caution">
    <text evidence="1">The sequence shown here is derived from an EMBL/GenBank/DDBJ whole genome shotgun (WGS) entry which is preliminary data.</text>
</comment>
<dbReference type="PANTHER" id="PTHR20883">
    <property type="entry name" value="PHYTANOYL-COA DIOXYGENASE DOMAIN CONTAINING 1"/>
    <property type="match status" value="1"/>
</dbReference>
<evidence type="ECO:0000313" key="1">
    <source>
        <dbReference type="EMBL" id="MYC97503.1"/>
    </source>
</evidence>
<protein>
    <submittedName>
        <fullName evidence="1">Phytanoyl-CoA dioxygenase</fullName>
    </submittedName>
</protein>
<keyword evidence="1" id="KW-0223">Dioxygenase</keyword>
<dbReference type="Gene3D" id="2.60.120.620">
    <property type="entry name" value="q2cbj1_9rhob like domain"/>
    <property type="match status" value="1"/>
</dbReference>
<dbReference type="InterPro" id="IPR008775">
    <property type="entry name" value="Phytyl_CoA_dOase-like"/>
</dbReference>
<dbReference type="GO" id="GO:0016706">
    <property type="term" value="F:2-oxoglutarate-dependent dioxygenase activity"/>
    <property type="evidence" value="ECO:0007669"/>
    <property type="project" value="UniProtKB-ARBA"/>
</dbReference>